<dbReference type="SFLD" id="SFLDG01099">
    <property type="entry name" value="Uncharacterised_Radical_SAM_Su"/>
    <property type="match status" value="1"/>
</dbReference>
<dbReference type="RefSeq" id="WP_119323255.1">
    <property type="nucleotide sequence ID" value="NZ_AP025739.1"/>
</dbReference>
<dbReference type="GO" id="GO:0003824">
    <property type="term" value="F:catalytic activity"/>
    <property type="evidence" value="ECO:0007669"/>
    <property type="project" value="InterPro"/>
</dbReference>
<proteinExistence type="predicted"/>
<dbReference type="Gene3D" id="3.20.20.70">
    <property type="entry name" value="Aldolase class I"/>
    <property type="match status" value="1"/>
</dbReference>
<name>A0A402D154_9BACT</name>
<evidence type="ECO:0000313" key="1">
    <source>
        <dbReference type="EMBL" id="BDI31697.1"/>
    </source>
</evidence>
<dbReference type="InterPro" id="IPR007197">
    <property type="entry name" value="rSAM"/>
</dbReference>
<organism evidence="1 2">
    <name type="scientific">Capsulimonas corticalis</name>
    <dbReference type="NCBI Taxonomy" id="2219043"/>
    <lineage>
        <taxon>Bacteria</taxon>
        <taxon>Bacillati</taxon>
        <taxon>Armatimonadota</taxon>
        <taxon>Armatimonadia</taxon>
        <taxon>Capsulimonadales</taxon>
        <taxon>Capsulimonadaceae</taxon>
        <taxon>Capsulimonas</taxon>
    </lineage>
</organism>
<gene>
    <name evidence="1" type="ORF">CCAX7_37480</name>
</gene>
<protein>
    <submittedName>
        <fullName evidence="1">Uncharacterized protein</fullName>
    </submittedName>
</protein>
<dbReference type="PANTHER" id="PTHR43075">
    <property type="entry name" value="FORMATE LYASE ACTIVATING ENZYME, PUTATIVE (AFU_ORTHOLOGUE AFUA_2G15630)-RELATED"/>
    <property type="match status" value="1"/>
</dbReference>
<dbReference type="OrthoDB" id="9782387at2"/>
<dbReference type="Proteomes" id="UP000287394">
    <property type="component" value="Chromosome"/>
</dbReference>
<reference evidence="1 2" key="1">
    <citation type="journal article" date="2019" name="Int. J. Syst. Evol. Microbiol.">
        <title>Capsulimonas corticalis gen. nov., sp. nov., an aerobic capsulated bacterium, of a novel bacterial order, Capsulimonadales ord. nov., of the class Armatimonadia of the phylum Armatimonadetes.</title>
        <authorList>
            <person name="Li J."/>
            <person name="Kudo C."/>
            <person name="Tonouchi A."/>
        </authorList>
    </citation>
    <scope>NUCLEOTIDE SEQUENCE [LARGE SCALE GENOMIC DNA]</scope>
    <source>
        <strain evidence="1 2">AX-7</strain>
    </source>
</reference>
<dbReference type="KEGG" id="ccot:CCAX7_37480"/>
<dbReference type="CDD" id="cd01335">
    <property type="entry name" value="Radical_SAM"/>
    <property type="match status" value="1"/>
</dbReference>
<dbReference type="AlphaFoldDB" id="A0A402D154"/>
<accession>A0A402D154</accession>
<dbReference type="PANTHER" id="PTHR43075:SF1">
    <property type="entry name" value="FORMATE LYASE ACTIVATING ENZYME, PUTATIVE (AFU_ORTHOLOGUE AFUA_2G15630)-RELATED"/>
    <property type="match status" value="1"/>
</dbReference>
<dbReference type="InterPro" id="IPR013785">
    <property type="entry name" value="Aldolase_TIM"/>
</dbReference>
<dbReference type="PROSITE" id="PS51918">
    <property type="entry name" value="RADICAL_SAM"/>
    <property type="match status" value="1"/>
</dbReference>
<dbReference type="SUPFAM" id="SSF102114">
    <property type="entry name" value="Radical SAM enzymes"/>
    <property type="match status" value="1"/>
</dbReference>
<dbReference type="InterPro" id="IPR058240">
    <property type="entry name" value="rSAM_sf"/>
</dbReference>
<dbReference type="SFLD" id="SFLDS00029">
    <property type="entry name" value="Radical_SAM"/>
    <property type="match status" value="1"/>
</dbReference>
<sequence length="371" mass="40779">MTNSKPEGDDGIFANGLDHYLAVRDGRRAPRFVESRLAGLLDRKIQMADRMLDACDLCPHHCLVNRNAGERGFCGVTDRTAVHWEGVLHGEEIELGASHEVFFSGCTMRCAFCFAHAHITRPMSGLPMAPEELANCVDKRRAQGASNVNLVGGEPIVHLANILKMLRDVTRPSPVVWNSNLYATEDTMALLEGVVDLYLGDIHFGNEECAAKLGRIPDYLPSVHAAFQTAARSGASVIIRHLVMPGHLECCARPAMEWAARELPDTPFHLMFQYLPEFRTLGDPVMGRALSLPEIARAEELAREIGVRRYQEAEFASPPMPETEGGVGETVDILIHEDGRVSFTRLTGDLLPVAAALNAGDERVSMRMGRS</sequence>
<evidence type="ECO:0000313" key="2">
    <source>
        <dbReference type="Proteomes" id="UP000287394"/>
    </source>
</evidence>
<dbReference type="Pfam" id="PF04055">
    <property type="entry name" value="Radical_SAM"/>
    <property type="match status" value="1"/>
</dbReference>
<dbReference type="GO" id="GO:0051536">
    <property type="term" value="F:iron-sulfur cluster binding"/>
    <property type="evidence" value="ECO:0007669"/>
    <property type="project" value="InterPro"/>
</dbReference>
<dbReference type="InterPro" id="IPR040085">
    <property type="entry name" value="MJ0674-like"/>
</dbReference>
<dbReference type="EMBL" id="AP025739">
    <property type="protein sequence ID" value="BDI31697.1"/>
    <property type="molecule type" value="Genomic_DNA"/>
</dbReference>
<keyword evidence="2" id="KW-1185">Reference proteome</keyword>